<dbReference type="EMBL" id="CP000245">
    <property type="protein sequence ID" value="AEG91954.1"/>
    <property type="molecule type" value="Genomic_DNA"/>
</dbReference>
<dbReference type="STRING" id="365046.Rta_08720"/>
<feature type="transmembrane region" description="Helical" evidence="11">
    <location>
        <begin position="150"/>
        <end position="168"/>
    </location>
</feature>
<keyword evidence="5" id="KW-0762">Sugar transport</keyword>
<dbReference type="KEGG" id="rta:Rta_08720"/>
<dbReference type="PANTHER" id="PTHR30413:SF10">
    <property type="entry name" value="CAPSULE POLYSACCHARIDE EXPORT INNER-MEMBRANE PROTEIN CTRC"/>
    <property type="match status" value="1"/>
</dbReference>
<evidence type="ECO:0000259" key="12">
    <source>
        <dbReference type="PROSITE" id="PS51012"/>
    </source>
</evidence>
<keyword evidence="10 11" id="KW-0472">Membrane</keyword>
<dbReference type="GO" id="GO:0043190">
    <property type="term" value="C:ATP-binding cassette (ABC) transporter complex"/>
    <property type="evidence" value="ECO:0007669"/>
    <property type="project" value="InterPro"/>
</dbReference>
<gene>
    <name evidence="13" type="ordered locus">Rta_08720</name>
</gene>
<reference evidence="13 14" key="2">
    <citation type="journal article" date="2011" name="PLoS ONE">
        <title>The Cyst-Dividing Bacterium Ramlibacter tataouinensis TTB310 Genome Reveals a Well-Stocked Toolbox for Adaptation to a Desert Environment.</title>
        <authorList>
            <person name="De Luca G."/>
            <person name="Barakat M."/>
            <person name="Ortet P."/>
            <person name="Fochesato S."/>
            <person name="Jourlin-Castelli C."/>
            <person name="Ansaldi M."/>
            <person name="Py B."/>
            <person name="Fichant G."/>
            <person name="Coutinho P.M."/>
            <person name="Voulhoux R."/>
            <person name="Bastien O."/>
            <person name="Marechal E."/>
            <person name="Henrissat B."/>
            <person name="Quentin Y."/>
            <person name="Noirot P."/>
            <person name="Filloux A."/>
            <person name="Mejean V."/>
            <person name="Dubow M.S."/>
            <person name="Barras F."/>
            <person name="Barbe V."/>
            <person name="Weissenbach J."/>
            <person name="Mihalcescu I."/>
            <person name="Vermeglio A."/>
            <person name="Achouak W."/>
            <person name="Heulin T."/>
        </authorList>
    </citation>
    <scope>NUCLEOTIDE SEQUENCE [LARGE SCALE GENOMIC DNA]</scope>
    <source>
        <strain evidence="14">ATCC BAA-407 / DSM 14655 / LMG 21543 / TTB310</strain>
    </source>
</reference>
<evidence type="ECO:0000313" key="13">
    <source>
        <dbReference type="EMBL" id="AEG91954.1"/>
    </source>
</evidence>
<feature type="domain" description="ABC transmembrane type-2" evidence="12">
    <location>
        <begin position="2"/>
        <end position="227"/>
    </location>
</feature>
<evidence type="ECO:0000256" key="8">
    <source>
        <dbReference type="ARBA" id="ARBA00022989"/>
    </source>
</evidence>
<dbReference type="PANTHER" id="PTHR30413">
    <property type="entry name" value="INNER MEMBRANE TRANSPORT PERMEASE"/>
    <property type="match status" value="1"/>
</dbReference>
<dbReference type="PATRIC" id="fig|365046.3.peg.896"/>
<feature type="transmembrane region" description="Helical" evidence="11">
    <location>
        <begin position="206"/>
        <end position="224"/>
    </location>
</feature>
<feature type="transmembrane region" description="Helical" evidence="11">
    <location>
        <begin position="38"/>
        <end position="55"/>
    </location>
</feature>
<dbReference type="GO" id="GO:0015920">
    <property type="term" value="P:lipopolysaccharide transport"/>
    <property type="evidence" value="ECO:0007669"/>
    <property type="project" value="TreeGrafter"/>
</dbReference>
<dbReference type="InterPro" id="IPR013525">
    <property type="entry name" value="ABC2_TM"/>
</dbReference>
<proteinExistence type="inferred from homology"/>
<dbReference type="AlphaFoldDB" id="F5XYW6"/>
<evidence type="ECO:0000256" key="5">
    <source>
        <dbReference type="ARBA" id="ARBA00022597"/>
    </source>
</evidence>
<comment type="similarity">
    <text evidence="2 11">Belongs to the ABC-2 integral membrane protein family.</text>
</comment>
<organism evidence="13 14">
    <name type="scientific">Ramlibacter tataouinensis (strain ATCC BAA-407 / DSM 14655 / LMG 21543 / TTB310)</name>
    <dbReference type="NCBI Taxonomy" id="365046"/>
    <lineage>
        <taxon>Bacteria</taxon>
        <taxon>Pseudomonadati</taxon>
        <taxon>Pseudomonadota</taxon>
        <taxon>Betaproteobacteria</taxon>
        <taxon>Burkholderiales</taxon>
        <taxon>Comamonadaceae</taxon>
        <taxon>Ramlibacter</taxon>
    </lineage>
</organism>
<evidence type="ECO:0000256" key="7">
    <source>
        <dbReference type="ARBA" id="ARBA00022903"/>
    </source>
</evidence>
<reference evidence="14" key="1">
    <citation type="submission" date="2006-01" db="EMBL/GenBank/DDBJ databases">
        <title>Genome of the cyst-dividing bacterium Ramlibacter tataouinensis.</title>
        <authorList>
            <person name="Barakat M."/>
            <person name="Ortet P."/>
            <person name="De Luca G."/>
            <person name="Jourlin-Castelli C."/>
            <person name="Ansaldi M."/>
            <person name="Py B."/>
            <person name="Fichant G."/>
            <person name="Coutinho P."/>
            <person name="Voulhoux R."/>
            <person name="Bastien O."/>
            <person name="Roy S."/>
            <person name="Marechal E."/>
            <person name="Henrissat B."/>
            <person name="Quentin Y."/>
            <person name="Noirot P."/>
            <person name="Filloux A."/>
            <person name="Mejean V."/>
            <person name="DuBow M."/>
            <person name="Barras F."/>
            <person name="Heulin T."/>
        </authorList>
    </citation>
    <scope>NUCLEOTIDE SEQUENCE [LARGE SCALE GENOMIC DNA]</scope>
    <source>
        <strain evidence="14">ATCC BAA-407 / DSM 14655 / LMG 21543 / TTB310</strain>
    </source>
</reference>
<keyword evidence="8 11" id="KW-1133">Transmembrane helix</keyword>
<evidence type="ECO:0000256" key="1">
    <source>
        <dbReference type="ARBA" id="ARBA00004651"/>
    </source>
</evidence>
<dbReference type="Proteomes" id="UP000008385">
    <property type="component" value="Chromosome"/>
</dbReference>
<feature type="transmembrane region" description="Helical" evidence="11">
    <location>
        <begin position="6"/>
        <end position="26"/>
    </location>
</feature>
<evidence type="ECO:0000256" key="9">
    <source>
        <dbReference type="ARBA" id="ARBA00023047"/>
    </source>
</evidence>
<evidence type="ECO:0000256" key="4">
    <source>
        <dbReference type="ARBA" id="ARBA00022475"/>
    </source>
</evidence>
<evidence type="ECO:0000313" key="14">
    <source>
        <dbReference type="Proteomes" id="UP000008385"/>
    </source>
</evidence>
<name>F5XYW6_RAMTT</name>
<sequence length="235" mass="25968">MLGIVWAFLLPLLMLATYTFVFSVVFQARWQGQSASRGEFALILFAGLLVFNLFSECLNRAPSLILQNQSYVKKVVFPLEILPWVTLGAALFHTGISYLVWQLFALLVLGVPSWTVLLLPLQLLPVCVLTLGLSWFTAALGVYMRDLAQLVGVLLGILMFLSPLFYPLSILPPGYQALLAINPLAPAIEATREVLIWSRVPAAPGYLLQLAVALIVAWAGFAFFQRTRRGFADVV</sequence>
<evidence type="ECO:0000256" key="6">
    <source>
        <dbReference type="ARBA" id="ARBA00022692"/>
    </source>
</evidence>
<keyword evidence="9" id="KW-0625">Polysaccharide transport</keyword>
<dbReference type="PIRSF" id="PIRSF006648">
    <property type="entry name" value="DrrB"/>
    <property type="match status" value="1"/>
</dbReference>
<keyword evidence="6 11" id="KW-0812">Transmembrane</keyword>
<feature type="transmembrane region" description="Helical" evidence="11">
    <location>
        <begin position="123"/>
        <end position="143"/>
    </location>
</feature>
<dbReference type="GO" id="GO:0015774">
    <property type="term" value="P:polysaccharide transport"/>
    <property type="evidence" value="ECO:0007669"/>
    <property type="project" value="UniProtKB-KW"/>
</dbReference>
<keyword evidence="14" id="KW-1185">Reference proteome</keyword>
<keyword evidence="4 11" id="KW-1003">Cell membrane</keyword>
<keyword evidence="3 11" id="KW-0813">Transport</keyword>
<evidence type="ECO:0000256" key="2">
    <source>
        <dbReference type="ARBA" id="ARBA00007783"/>
    </source>
</evidence>
<dbReference type="PROSITE" id="PS51012">
    <property type="entry name" value="ABC_TM2"/>
    <property type="match status" value="1"/>
</dbReference>
<comment type="subcellular location">
    <subcellularLocation>
        <location evidence="11">Cell inner membrane</location>
        <topology evidence="11">Multi-pass membrane protein</topology>
    </subcellularLocation>
    <subcellularLocation>
        <location evidence="1">Cell membrane</location>
        <topology evidence="1">Multi-pass membrane protein</topology>
    </subcellularLocation>
</comment>
<feature type="transmembrane region" description="Helical" evidence="11">
    <location>
        <begin position="75"/>
        <end position="92"/>
    </location>
</feature>
<dbReference type="eggNOG" id="COG1682">
    <property type="taxonomic scope" value="Bacteria"/>
</dbReference>
<dbReference type="Pfam" id="PF01061">
    <property type="entry name" value="ABC2_membrane"/>
    <property type="match status" value="1"/>
</dbReference>
<dbReference type="InterPro" id="IPR000412">
    <property type="entry name" value="ABC_2_transport"/>
</dbReference>
<evidence type="ECO:0000256" key="3">
    <source>
        <dbReference type="ARBA" id="ARBA00022448"/>
    </source>
</evidence>
<evidence type="ECO:0000256" key="11">
    <source>
        <dbReference type="RuleBase" id="RU361157"/>
    </source>
</evidence>
<dbReference type="InterPro" id="IPR047817">
    <property type="entry name" value="ABC2_TM_bact-type"/>
</dbReference>
<feature type="transmembrane region" description="Helical" evidence="11">
    <location>
        <begin position="99"/>
        <end position="117"/>
    </location>
</feature>
<dbReference type="GO" id="GO:0140359">
    <property type="term" value="F:ABC-type transporter activity"/>
    <property type="evidence" value="ECO:0007669"/>
    <property type="project" value="InterPro"/>
</dbReference>
<evidence type="ECO:0000256" key="10">
    <source>
        <dbReference type="ARBA" id="ARBA00023136"/>
    </source>
</evidence>
<protein>
    <recommendedName>
        <fullName evidence="11">Transport permease protein</fullName>
    </recommendedName>
</protein>
<dbReference type="HOGENOM" id="CLU_060703_1_1_4"/>
<dbReference type="PRINTS" id="PR00164">
    <property type="entry name" value="ABC2TRNSPORT"/>
</dbReference>
<accession>F5XYW6</accession>
<keyword evidence="7" id="KW-0972">Capsule biogenesis/degradation</keyword>